<proteinExistence type="inferred from homology"/>
<feature type="signal peptide" evidence="2">
    <location>
        <begin position="1"/>
        <end position="22"/>
    </location>
</feature>
<dbReference type="Gene3D" id="3.40.190.10">
    <property type="entry name" value="Periplasmic binding protein-like II"/>
    <property type="match status" value="1"/>
</dbReference>
<dbReference type="EMBL" id="JZWI01000002">
    <property type="protein sequence ID" value="KLN58600.1"/>
    <property type="molecule type" value="Genomic_DNA"/>
</dbReference>
<dbReference type="PATRIC" id="fig|34073.19.peg.322"/>
<dbReference type="AlphaFoldDB" id="A0A0H2MPG1"/>
<evidence type="ECO:0000313" key="3">
    <source>
        <dbReference type="EMBL" id="KLN58600.1"/>
    </source>
</evidence>
<dbReference type="Gene3D" id="3.40.190.150">
    <property type="entry name" value="Bordetella uptake gene, domain 1"/>
    <property type="match status" value="1"/>
</dbReference>
<sequence>MKPTYRLLIAAGLALAAAAASADTWPSKPITFIVPTAPAGSTDIMARMVADPLQRALGQPIVVDNKPGASGNIGTEAVARAAPDGYTLLMQYSGYHVGNPALFPQIKWSPTKDFVPVALVMRAPHVVAVSGKLPVNSMKELIEYGKKKKEGGLFYASSGNGSIQHIAGELLSRQARQPMTHVPYKGSGPAINDLIAGNVDMFITTPPSVIGHFAGGRIKPLAYTGSKRHPSMPDVPTSAEAGLPGYEVESWFAVFAPAKTPPEVVNKLSAEIKKIVESESFRKKVDEQGAFATYMDPAALGKFVDQELAAWAKVIKAADIKPD</sequence>
<organism evidence="3 4">
    <name type="scientific">Variovorax paradoxus</name>
    <dbReference type="NCBI Taxonomy" id="34073"/>
    <lineage>
        <taxon>Bacteria</taxon>
        <taxon>Pseudomonadati</taxon>
        <taxon>Pseudomonadota</taxon>
        <taxon>Betaproteobacteria</taxon>
        <taxon>Burkholderiales</taxon>
        <taxon>Comamonadaceae</taxon>
        <taxon>Variovorax</taxon>
    </lineage>
</organism>
<dbReference type="InterPro" id="IPR005064">
    <property type="entry name" value="BUG"/>
</dbReference>
<dbReference type="PIRSF" id="PIRSF017082">
    <property type="entry name" value="YflP"/>
    <property type="match status" value="1"/>
</dbReference>
<evidence type="ECO:0000256" key="2">
    <source>
        <dbReference type="SAM" id="SignalP"/>
    </source>
</evidence>
<name>A0A0H2MPG1_VARPD</name>
<keyword evidence="3" id="KW-0675">Receptor</keyword>
<keyword evidence="2" id="KW-0732">Signal</keyword>
<reference evidence="3 4" key="1">
    <citation type="submission" date="2015-03" db="EMBL/GenBank/DDBJ databases">
        <title>Genome sequence of Variovorax paradoxus TBEA6.</title>
        <authorList>
            <person name="Poehlein A."/>
            <person name="Schuldes J."/>
            <person name="Wuebbeler J.H."/>
            <person name="Hiessl S."/>
            <person name="Steinbuechel A."/>
            <person name="Daniel R."/>
        </authorList>
    </citation>
    <scope>NUCLEOTIDE SEQUENCE [LARGE SCALE GENOMIC DNA]</scope>
    <source>
        <strain evidence="3 4">TBEA6</strain>
    </source>
</reference>
<accession>A0A0H2MPG1</accession>
<comment type="similarity">
    <text evidence="1">Belongs to the UPF0065 (bug) family.</text>
</comment>
<dbReference type="Proteomes" id="UP000035170">
    <property type="component" value="Unassembled WGS sequence"/>
</dbReference>
<dbReference type="RefSeq" id="WP_021007929.1">
    <property type="nucleotide sequence ID" value="NZ_JZWI01000002.1"/>
</dbReference>
<evidence type="ECO:0000313" key="4">
    <source>
        <dbReference type="Proteomes" id="UP000035170"/>
    </source>
</evidence>
<dbReference type="SUPFAM" id="SSF53850">
    <property type="entry name" value="Periplasmic binding protein-like II"/>
    <property type="match status" value="1"/>
</dbReference>
<protein>
    <submittedName>
        <fullName evidence="3">Tripartite tricarboxylate transporter family receptor</fullName>
    </submittedName>
</protein>
<dbReference type="Pfam" id="PF03401">
    <property type="entry name" value="TctC"/>
    <property type="match status" value="1"/>
</dbReference>
<gene>
    <name evidence="3" type="ORF">VPARA_03220</name>
</gene>
<dbReference type="PANTHER" id="PTHR42928">
    <property type="entry name" value="TRICARBOXYLATE-BINDING PROTEIN"/>
    <property type="match status" value="1"/>
</dbReference>
<dbReference type="PANTHER" id="PTHR42928:SF5">
    <property type="entry name" value="BLR1237 PROTEIN"/>
    <property type="match status" value="1"/>
</dbReference>
<dbReference type="CDD" id="cd13578">
    <property type="entry name" value="PBP2_Bug27"/>
    <property type="match status" value="1"/>
</dbReference>
<feature type="chain" id="PRO_5002597653" evidence="2">
    <location>
        <begin position="23"/>
        <end position="323"/>
    </location>
</feature>
<evidence type="ECO:0000256" key="1">
    <source>
        <dbReference type="ARBA" id="ARBA00006987"/>
    </source>
</evidence>
<comment type="caution">
    <text evidence="3">The sequence shown here is derived from an EMBL/GenBank/DDBJ whole genome shotgun (WGS) entry which is preliminary data.</text>
</comment>
<keyword evidence="4" id="KW-1185">Reference proteome</keyword>
<dbReference type="InterPro" id="IPR042100">
    <property type="entry name" value="Bug_dom1"/>
</dbReference>